<comment type="caution">
    <text evidence="2">The sequence shown here is derived from an EMBL/GenBank/DDBJ whole genome shotgun (WGS) entry which is preliminary data.</text>
</comment>
<feature type="chain" id="PRO_5041957901" description="Secreted protein" evidence="1">
    <location>
        <begin position="22"/>
        <end position="167"/>
    </location>
</feature>
<reference evidence="2" key="1">
    <citation type="submission" date="2023-05" db="EMBL/GenBank/DDBJ databases">
        <title>Nepenthes gracilis genome sequencing.</title>
        <authorList>
            <person name="Fukushima K."/>
        </authorList>
    </citation>
    <scope>NUCLEOTIDE SEQUENCE</scope>
    <source>
        <strain evidence="2">SING2019-196</strain>
    </source>
</reference>
<accession>A0AAD3P787</accession>
<evidence type="ECO:0008006" key="4">
    <source>
        <dbReference type="Google" id="ProtNLM"/>
    </source>
</evidence>
<keyword evidence="3" id="KW-1185">Reference proteome</keyword>
<dbReference type="AlphaFoldDB" id="A0AAD3P787"/>
<proteinExistence type="predicted"/>
<keyword evidence="1" id="KW-0732">Signal</keyword>
<sequence length="167" mass="17987">MMKHDVFVPLAILLLVEPMLCCLMLADCVLSGASFAVGTWVACFLNWFCSPLNAPLQVLDLEAAAGPGLYVVVDLLSVCIASVWSSLGSRSGGCEACWLIPLHGVEDAFLLGLLIDDYGRVCKGTPADEMNFDIRFWSGIESRSKESGGMHYDSVVAVVGLQKLWIG</sequence>
<dbReference type="Proteomes" id="UP001279734">
    <property type="component" value="Unassembled WGS sequence"/>
</dbReference>
<feature type="signal peptide" evidence="1">
    <location>
        <begin position="1"/>
        <end position="21"/>
    </location>
</feature>
<protein>
    <recommendedName>
        <fullName evidence="4">Secreted protein</fullName>
    </recommendedName>
</protein>
<organism evidence="2 3">
    <name type="scientific">Nepenthes gracilis</name>
    <name type="common">Slender pitcher plant</name>
    <dbReference type="NCBI Taxonomy" id="150966"/>
    <lineage>
        <taxon>Eukaryota</taxon>
        <taxon>Viridiplantae</taxon>
        <taxon>Streptophyta</taxon>
        <taxon>Embryophyta</taxon>
        <taxon>Tracheophyta</taxon>
        <taxon>Spermatophyta</taxon>
        <taxon>Magnoliopsida</taxon>
        <taxon>eudicotyledons</taxon>
        <taxon>Gunneridae</taxon>
        <taxon>Pentapetalae</taxon>
        <taxon>Caryophyllales</taxon>
        <taxon>Nepenthaceae</taxon>
        <taxon>Nepenthes</taxon>
    </lineage>
</organism>
<name>A0AAD3P787_NEPGR</name>
<evidence type="ECO:0000256" key="1">
    <source>
        <dbReference type="SAM" id="SignalP"/>
    </source>
</evidence>
<evidence type="ECO:0000313" key="2">
    <source>
        <dbReference type="EMBL" id="GMH00748.1"/>
    </source>
</evidence>
<gene>
    <name evidence="2" type="ORF">Nepgr_002587</name>
</gene>
<dbReference type="EMBL" id="BSYO01000002">
    <property type="protein sequence ID" value="GMH00748.1"/>
    <property type="molecule type" value="Genomic_DNA"/>
</dbReference>
<evidence type="ECO:0000313" key="3">
    <source>
        <dbReference type="Proteomes" id="UP001279734"/>
    </source>
</evidence>